<evidence type="ECO:0000313" key="2">
    <source>
        <dbReference type="EMBL" id="MFD1514513.1"/>
    </source>
</evidence>
<dbReference type="InterPro" id="IPR005240">
    <property type="entry name" value="DUF389"/>
</dbReference>
<feature type="transmembrane region" description="Helical" evidence="1">
    <location>
        <begin position="30"/>
        <end position="52"/>
    </location>
</feature>
<dbReference type="PANTHER" id="PTHR20992:SF9">
    <property type="entry name" value="AT15442P-RELATED"/>
    <property type="match status" value="1"/>
</dbReference>
<feature type="transmembrane region" description="Helical" evidence="1">
    <location>
        <begin position="73"/>
        <end position="93"/>
    </location>
</feature>
<keyword evidence="1" id="KW-1133">Transmembrane helix</keyword>
<evidence type="ECO:0000256" key="1">
    <source>
        <dbReference type="SAM" id="Phobius"/>
    </source>
</evidence>
<evidence type="ECO:0000313" key="3">
    <source>
        <dbReference type="Proteomes" id="UP001597187"/>
    </source>
</evidence>
<keyword evidence="1" id="KW-0812">Transmembrane</keyword>
<reference evidence="2 3" key="1">
    <citation type="journal article" date="2019" name="Int. J. Syst. Evol. Microbiol.">
        <title>The Global Catalogue of Microorganisms (GCM) 10K type strain sequencing project: providing services to taxonomists for standard genome sequencing and annotation.</title>
        <authorList>
            <consortium name="The Broad Institute Genomics Platform"/>
            <consortium name="The Broad Institute Genome Sequencing Center for Infectious Disease"/>
            <person name="Wu L."/>
            <person name="Ma J."/>
        </authorList>
    </citation>
    <scope>NUCLEOTIDE SEQUENCE [LARGE SCALE GENOMIC DNA]</scope>
    <source>
        <strain evidence="2 3">CGMCC 1.12563</strain>
    </source>
</reference>
<keyword evidence="1" id="KW-0472">Membrane</keyword>
<dbReference type="EMBL" id="JBHUDC010000007">
    <property type="protein sequence ID" value="MFD1514513.1"/>
    <property type="molecule type" value="Genomic_DNA"/>
</dbReference>
<proteinExistence type="predicted"/>
<dbReference type="PANTHER" id="PTHR20992">
    <property type="entry name" value="AT15442P-RELATED"/>
    <property type="match status" value="1"/>
</dbReference>
<sequence>MIAVVLIPPAATVGLGLAWAQPLVSLGAGVLVLVNVLSINLVALVIIWALGYRPQDNIRLEAVRTRIRQRVRLLVLALLVLSIFLGGVTYLSYQATQFEDQAESELTELLDEEPYRELSLLDTAVGTSETTIAFDEAGFAAGGPIQVVVTIDRPAGTEFPEFATELDQRLTQQTGRDVSVEVRYVDADRTANVVATG</sequence>
<dbReference type="Pfam" id="PF04087">
    <property type="entry name" value="DUF389"/>
    <property type="match status" value="1"/>
</dbReference>
<keyword evidence="3" id="KW-1185">Reference proteome</keyword>
<accession>A0ABD6AY49</accession>
<dbReference type="RefSeq" id="WP_369694251.1">
    <property type="nucleotide sequence ID" value="NZ_JALXFV010000007.1"/>
</dbReference>
<comment type="caution">
    <text evidence="2">The sequence shown here is derived from an EMBL/GenBank/DDBJ whole genome shotgun (WGS) entry which is preliminary data.</text>
</comment>
<name>A0ABD6AY49_9EURY</name>
<organism evidence="2 3">
    <name type="scientific">Halomarina rubra</name>
    <dbReference type="NCBI Taxonomy" id="2071873"/>
    <lineage>
        <taxon>Archaea</taxon>
        <taxon>Methanobacteriati</taxon>
        <taxon>Methanobacteriota</taxon>
        <taxon>Stenosarchaea group</taxon>
        <taxon>Halobacteria</taxon>
        <taxon>Halobacteriales</taxon>
        <taxon>Natronomonadaceae</taxon>
        <taxon>Halomarina</taxon>
    </lineage>
</organism>
<protein>
    <submittedName>
        <fullName evidence="2">DUF389 domain-containing protein</fullName>
    </submittedName>
</protein>
<dbReference type="AlphaFoldDB" id="A0ABD6AY49"/>
<gene>
    <name evidence="2" type="ORF">ACFSBT_14625</name>
</gene>
<dbReference type="Proteomes" id="UP001597187">
    <property type="component" value="Unassembled WGS sequence"/>
</dbReference>